<evidence type="ECO:0000313" key="2">
    <source>
        <dbReference type="Proteomes" id="UP000316621"/>
    </source>
</evidence>
<name>A0A4Y7IZP1_PAPSO</name>
<dbReference type="AlphaFoldDB" id="A0A4Y7IZP1"/>
<keyword evidence="2" id="KW-1185">Reference proteome</keyword>
<accession>A0A4Y7IZP1</accession>
<dbReference type="Gramene" id="RZC53260">
    <property type="protein sequence ID" value="RZC53260"/>
    <property type="gene ID" value="C5167_012098"/>
</dbReference>
<protein>
    <submittedName>
        <fullName evidence="1">Uncharacterized protein</fullName>
    </submittedName>
</protein>
<gene>
    <name evidence="1" type="ORF">C5167_012098</name>
</gene>
<dbReference type="Proteomes" id="UP000316621">
    <property type="component" value="Chromosome 3"/>
</dbReference>
<reference evidence="1 2" key="1">
    <citation type="journal article" date="2018" name="Science">
        <title>The opium poppy genome and morphinan production.</title>
        <authorList>
            <person name="Guo L."/>
            <person name="Winzer T."/>
            <person name="Yang X."/>
            <person name="Li Y."/>
            <person name="Ning Z."/>
            <person name="He Z."/>
            <person name="Teodor R."/>
            <person name="Lu Y."/>
            <person name="Bowser T.A."/>
            <person name="Graham I.A."/>
            <person name="Ye K."/>
        </authorList>
    </citation>
    <scope>NUCLEOTIDE SEQUENCE [LARGE SCALE GENOMIC DNA]</scope>
    <source>
        <strain evidence="2">cv. HN1</strain>
        <tissue evidence="1">Leaves</tissue>
    </source>
</reference>
<organism evidence="1 2">
    <name type="scientific">Papaver somniferum</name>
    <name type="common">Opium poppy</name>
    <dbReference type="NCBI Taxonomy" id="3469"/>
    <lineage>
        <taxon>Eukaryota</taxon>
        <taxon>Viridiplantae</taxon>
        <taxon>Streptophyta</taxon>
        <taxon>Embryophyta</taxon>
        <taxon>Tracheophyta</taxon>
        <taxon>Spermatophyta</taxon>
        <taxon>Magnoliopsida</taxon>
        <taxon>Ranunculales</taxon>
        <taxon>Papaveraceae</taxon>
        <taxon>Papaveroideae</taxon>
        <taxon>Papaver</taxon>
    </lineage>
</organism>
<proteinExistence type="predicted"/>
<dbReference type="EMBL" id="CM010717">
    <property type="protein sequence ID" value="RZC53260.1"/>
    <property type="molecule type" value="Genomic_DNA"/>
</dbReference>
<sequence length="97" mass="11181">MQKANGRYLPKRGPDQFTYFIRHQGPFRPPLEDSNDLLLRIEFVRKEEAETAEGFDAEPVAKKSLSVPPCPTKPLTDYTFFLFLSASRSIQTATRRF</sequence>
<evidence type="ECO:0000313" key="1">
    <source>
        <dbReference type="EMBL" id="RZC53260.1"/>
    </source>
</evidence>